<evidence type="ECO:0000313" key="2">
    <source>
        <dbReference type="Proteomes" id="UP001066276"/>
    </source>
</evidence>
<gene>
    <name evidence="1" type="ORF">NDU88_009685</name>
</gene>
<proteinExistence type="predicted"/>
<name>A0AAV7RXA3_PLEWA</name>
<organism evidence="1 2">
    <name type="scientific">Pleurodeles waltl</name>
    <name type="common">Iberian ribbed newt</name>
    <dbReference type="NCBI Taxonomy" id="8319"/>
    <lineage>
        <taxon>Eukaryota</taxon>
        <taxon>Metazoa</taxon>
        <taxon>Chordata</taxon>
        <taxon>Craniata</taxon>
        <taxon>Vertebrata</taxon>
        <taxon>Euteleostomi</taxon>
        <taxon>Amphibia</taxon>
        <taxon>Batrachia</taxon>
        <taxon>Caudata</taxon>
        <taxon>Salamandroidea</taxon>
        <taxon>Salamandridae</taxon>
        <taxon>Pleurodelinae</taxon>
        <taxon>Pleurodeles</taxon>
    </lineage>
</organism>
<dbReference type="AlphaFoldDB" id="A0AAV7RXA3"/>
<sequence length="118" mass="13046">MGHLRSADQHTSSIHQASPWMMAATLGRQGQVDCPFSLADKLDTVLVVIEQSGTSLEAKINTVATNLTMLHAGHRKLADKVEVTEQTLSTLQPKTQSMESFLQTPSKRKQVLEMWAED</sequence>
<dbReference type="Proteomes" id="UP001066276">
    <property type="component" value="Chromosome 5"/>
</dbReference>
<keyword evidence="2" id="KW-1185">Reference proteome</keyword>
<dbReference type="EMBL" id="JANPWB010000009">
    <property type="protein sequence ID" value="KAJ1156969.1"/>
    <property type="molecule type" value="Genomic_DNA"/>
</dbReference>
<reference evidence="1" key="1">
    <citation type="journal article" date="2022" name="bioRxiv">
        <title>Sequencing and chromosome-scale assembly of the giantPleurodeles waltlgenome.</title>
        <authorList>
            <person name="Brown T."/>
            <person name="Elewa A."/>
            <person name="Iarovenko S."/>
            <person name="Subramanian E."/>
            <person name="Araus A.J."/>
            <person name="Petzold A."/>
            <person name="Susuki M."/>
            <person name="Suzuki K.-i.T."/>
            <person name="Hayashi T."/>
            <person name="Toyoda A."/>
            <person name="Oliveira C."/>
            <person name="Osipova E."/>
            <person name="Leigh N.D."/>
            <person name="Simon A."/>
            <person name="Yun M.H."/>
        </authorList>
    </citation>
    <scope>NUCLEOTIDE SEQUENCE</scope>
    <source>
        <strain evidence="1">20211129_DDA</strain>
        <tissue evidence="1">Liver</tissue>
    </source>
</reference>
<protein>
    <submittedName>
        <fullName evidence="1">Uncharacterized protein</fullName>
    </submittedName>
</protein>
<accession>A0AAV7RXA3</accession>
<evidence type="ECO:0000313" key="1">
    <source>
        <dbReference type="EMBL" id="KAJ1156969.1"/>
    </source>
</evidence>
<comment type="caution">
    <text evidence="1">The sequence shown here is derived from an EMBL/GenBank/DDBJ whole genome shotgun (WGS) entry which is preliminary data.</text>
</comment>